<dbReference type="PANTHER" id="PTHR43229:SF2">
    <property type="entry name" value="NODULATION PROTEIN J"/>
    <property type="match status" value="1"/>
</dbReference>
<dbReference type="GO" id="GO:0016020">
    <property type="term" value="C:membrane"/>
    <property type="evidence" value="ECO:0007669"/>
    <property type="project" value="UniProtKB-SubCell"/>
</dbReference>
<feature type="transmembrane region" description="Helical" evidence="5">
    <location>
        <begin position="54"/>
        <end position="83"/>
    </location>
</feature>
<dbReference type="InterPro" id="IPR013525">
    <property type="entry name" value="ABC2_TM"/>
</dbReference>
<reference evidence="7 8" key="1">
    <citation type="journal article" name="Nat. Commun.">
        <title>Undinarchaeota illuminate DPANN phylogeny and the impact of gene transfer on archaeal evolution.</title>
        <authorList>
            <person name="Dombrowski N."/>
            <person name="Williams T.A."/>
            <person name="Sun J."/>
            <person name="Woodcroft B.J."/>
            <person name="Lee J.H."/>
            <person name="Minh B.Q."/>
            <person name="Rinke C."/>
            <person name="Spang A."/>
        </authorList>
    </citation>
    <scope>NUCLEOTIDE SEQUENCE [LARGE SCALE GENOMIC DNA]</scope>
    <source>
        <strain evidence="7">MAG_bin1129</strain>
    </source>
</reference>
<feature type="transmembrane region" description="Helical" evidence="5">
    <location>
        <begin position="21"/>
        <end position="42"/>
    </location>
</feature>
<feature type="transmembrane region" description="Helical" evidence="5">
    <location>
        <begin position="144"/>
        <end position="168"/>
    </location>
</feature>
<dbReference type="InterPro" id="IPR051784">
    <property type="entry name" value="Nod_factor_ABC_transporter"/>
</dbReference>
<evidence type="ECO:0000256" key="2">
    <source>
        <dbReference type="ARBA" id="ARBA00022692"/>
    </source>
</evidence>
<comment type="caution">
    <text evidence="7">The sequence shown here is derived from an EMBL/GenBank/DDBJ whole genome shotgun (WGS) entry which is preliminary data.</text>
</comment>
<name>A0A832UW95_9ARCH</name>
<evidence type="ECO:0000256" key="3">
    <source>
        <dbReference type="ARBA" id="ARBA00022989"/>
    </source>
</evidence>
<dbReference type="PROSITE" id="PS51012">
    <property type="entry name" value="ABC_TM2"/>
    <property type="match status" value="1"/>
</dbReference>
<evidence type="ECO:0000256" key="1">
    <source>
        <dbReference type="ARBA" id="ARBA00004141"/>
    </source>
</evidence>
<dbReference type="PANTHER" id="PTHR43229">
    <property type="entry name" value="NODULATION PROTEIN J"/>
    <property type="match status" value="1"/>
</dbReference>
<dbReference type="GO" id="GO:0140359">
    <property type="term" value="F:ABC-type transporter activity"/>
    <property type="evidence" value="ECO:0007669"/>
    <property type="project" value="InterPro"/>
</dbReference>
<feature type="transmembrane region" description="Helical" evidence="5">
    <location>
        <begin position="104"/>
        <end position="132"/>
    </location>
</feature>
<feature type="transmembrane region" description="Helical" evidence="5">
    <location>
        <begin position="180"/>
        <end position="198"/>
    </location>
</feature>
<evidence type="ECO:0000256" key="5">
    <source>
        <dbReference type="SAM" id="Phobius"/>
    </source>
</evidence>
<accession>A0A832UW95</accession>
<keyword evidence="2 5" id="KW-0812">Transmembrane</keyword>
<comment type="subcellular location">
    <subcellularLocation>
        <location evidence="1">Membrane</location>
        <topology evidence="1">Multi-pass membrane protein</topology>
    </subcellularLocation>
</comment>
<organism evidence="7 8">
    <name type="scientific">Candidatus Naiadarchaeum limnaeum</name>
    <dbReference type="NCBI Taxonomy" id="2756139"/>
    <lineage>
        <taxon>Archaea</taxon>
        <taxon>Candidatus Undinarchaeota</taxon>
        <taxon>Candidatus Undinarchaeia</taxon>
        <taxon>Candidatus Naiadarchaeales</taxon>
        <taxon>Candidatus Naiadarchaeaceae</taxon>
        <taxon>Candidatus Naiadarchaeum</taxon>
    </lineage>
</organism>
<keyword evidence="3 5" id="KW-1133">Transmembrane helix</keyword>
<sequence>MRLLDILYINTLRSLKLWLRFRVSFATSIVAMIANIAIFFFLGMAFGNAANSAVAIYGTTFFSFVLVGIAFNQYALMAVNDYLRIIRTAYFSNWMEILLSSRTMGYYLLSTIVWSFILTTFNLILYLVFGVFLFGANLIFPPNWWMIFVILFLTIISLSGIGLLGAAVFLRGAKGDLEPITWLTGIFAALVAGVYYPIEKLPAIVQTISKFLPHTYALRGVRLILLQGAGGGEIFSIIVYLALFSIVLFPLGYFLFIKSLKKAEREGTLVRWA</sequence>
<evidence type="ECO:0000256" key="4">
    <source>
        <dbReference type="ARBA" id="ARBA00023136"/>
    </source>
</evidence>
<feature type="transmembrane region" description="Helical" evidence="5">
    <location>
        <begin position="234"/>
        <end position="256"/>
    </location>
</feature>
<dbReference type="Pfam" id="PF12698">
    <property type="entry name" value="ABC2_membrane_3"/>
    <property type="match status" value="1"/>
</dbReference>
<proteinExistence type="predicted"/>
<evidence type="ECO:0000313" key="7">
    <source>
        <dbReference type="EMBL" id="HIK00940.1"/>
    </source>
</evidence>
<dbReference type="EMBL" id="DVAB01000049">
    <property type="protein sequence ID" value="HIK00940.1"/>
    <property type="molecule type" value="Genomic_DNA"/>
</dbReference>
<feature type="domain" description="ABC transmembrane type-2" evidence="6">
    <location>
        <begin position="26"/>
        <end position="259"/>
    </location>
</feature>
<evidence type="ECO:0000259" key="6">
    <source>
        <dbReference type="PROSITE" id="PS51012"/>
    </source>
</evidence>
<keyword evidence="4 5" id="KW-0472">Membrane</keyword>
<dbReference type="Proteomes" id="UP000646946">
    <property type="component" value="Unassembled WGS sequence"/>
</dbReference>
<protein>
    <submittedName>
        <fullName evidence="7">ABC transporter permease</fullName>
    </submittedName>
</protein>
<dbReference type="InterPro" id="IPR047817">
    <property type="entry name" value="ABC2_TM_bact-type"/>
</dbReference>
<evidence type="ECO:0000313" key="8">
    <source>
        <dbReference type="Proteomes" id="UP000646946"/>
    </source>
</evidence>
<keyword evidence="8" id="KW-1185">Reference proteome</keyword>
<gene>
    <name evidence="7" type="ORF">H1016_05405</name>
</gene>
<dbReference type="AlphaFoldDB" id="A0A832UW95"/>